<keyword evidence="2" id="KW-0732">Signal</keyword>
<evidence type="ECO:0000256" key="1">
    <source>
        <dbReference type="SAM" id="MobiDB-lite"/>
    </source>
</evidence>
<evidence type="ECO:0000313" key="3">
    <source>
        <dbReference type="EMBL" id="NBE07725.1"/>
    </source>
</evidence>
<feature type="chain" id="PRO_5045578319" description="PepSY domain-containing protein" evidence="2">
    <location>
        <begin position="27"/>
        <end position="182"/>
    </location>
</feature>
<feature type="region of interest" description="Disordered" evidence="1">
    <location>
        <begin position="116"/>
        <end position="182"/>
    </location>
</feature>
<organism evidence="3 4">
    <name type="scientific">Paragemmobacter ruber</name>
    <dbReference type="NCBI Taxonomy" id="1985673"/>
    <lineage>
        <taxon>Bacteria</taxon>
        <taxon>Pseudomonadati</taxon>
        <taxon>Pseudomonadota</taxon>
        <taxon>Alphaproteobacteria</taxon>
        <taxon>Rhodobacterales</taxon>
        <taxon>Paracoccaceae</taxon>
        <taxon>Paragemmobacter</taxon>
    </lineage>
</organism>
<feature type="compositionally biased region" description="Low complexity" evidence="1">
    <location>
        <begin position="158"/>
        <end position="182"/>
    </location>
</feature>
<evidence type="ECO:0000256" key="2">
    <source>
        <dbReference type="SAM" id="SignalP"/>
    </source>
</evidence>
<feature type="compositionally biased region" description="Low complexity" evidence="1">
    <location>
        <begin position="116"/>
        <end position="147"/>
    </location>
</feature>
<protein>
    <recommendedName>
        <fullName evidence="5">PepSY domain-containing protein</fullName>
    </recommendedName>
</protein>
<accession>A0ABW9Y578</accession>
<proteinExistence type="predicted"/>
<name>A0ABW9Y578_9RHOB</name>
<reference evidence="4" key="1">
    <citation type="submission" date="2020-01" db="EMBL/GenBank/DDBJ databases">
        <title>Sphingomonas sp. strain CSW-10.</title>
        <authorList>
            <person name="Chen W.-M."/>
        </authorList>
    </citation>
    <scope>NUCLEOTIDE SEQUENCE [LARGE SCALE GENOMIC DNA]</scope>
    <source>
        <strain evidence="4">CCP-1</strain>
    </source>
</reference>
<dbReference type="Proteomes" id="UP001517376">
    <property type="component" value="Unassembled WGS sequence"/>
</dbReference>
<dbReference type="EMBL" id="JAAATW010000002">
    <property type="protein sequence ID" value="NBE07725.1"/>
    <property type="molecule type" value="Genomic_DNA"/>
</dbReference>
<sequence length="182" mass="17778">MMSGIRRWVVVAVAGLCLAMPGMALAQAVTEEQMVARLEAQGFTVVETGTTLLGRVRITAEGVLGTREVVLNPRNGKVLRDIIIDATPHVAPAPVAVLPPVPEPPVAAAAAVTSPVPTPATAPATAPATGPVGEAAPAAADPAPADAHATDVSRSATSPADGAGPAAGADAPDSAAAAPASE</sequence>
<gene>
    <name evidence="3" type="ORF">GU920_09265</name>
</gene>
<evidence type="ECO:0008006" key="5">
    <source>
        <dbReference type="Google" id="ProtNLM"/>
    </source>
</evidence>
<feature type="signal peptide" evidence="2">
    <location>
        <begin position="1"/>
        <end position="26"/>
    </location>
</feature>
<keyword evidence="4" id="KW-1185">Reference proteome</keyword>
<evidence type="ECO:0000313" key="4">
    <source>
        <dbReference type="Proteomes" id="UP001517376"/>
    </source>
</evidence>
<comment type="caution">
    <text evidence="3">The sequence shown here is derived from an EMBL/GenBank/DDBJ whole genome shotgun (WGS) entry which is preliminary data.</text>
</comment>